<accession>A0A975EZE4</accession>
<evidence type="ECO:0000313" key="1">
    <source>
        <dbReference type="EMBL" id="QTQ11538.1"/>
    </source>
</evidence>
<proteinExistence type="predicted"/>
<sequence>MQTLSKSRHAAVIINSHYIQNIIRIADKGLLLSGQTYLFGDIRDVITQENVRSFFNANVEIVRVNTATALLLEI</sequence>
<dbReference type="AlphaFoldDB" id="A0A975EZE4"/>
<organism evidence="1 2">
    <name type="scientific">Treponema parvum</name>
    <dbReference type="NCBI Taxonomy" id="138851"/>
    <lineage>
        <taxon>Bacteria</taxon>
        <taxon>Pseudomonadati</taxon>
        <taxon>Spirochaetota</taxon>
        <taxon>Spirochaetia</taxon>
        <taxon>Spirochaetales</taxon>
        <taxon>Treponemataceae</taxon>
        <taxon>Treponema</taxon>
    </lineage>
</organism>
<gene>
    <name evidence="1" type="ORF">HRI96_04555</name>
</gene>
<dbReference type="Proteomes" id="UP000671995">
    <property type="component" value="Chromosome"/>
</dbReference>
<reference evidence="1" key="2">
    <citation type="journal article" date="2021" name="Microbiol. Resour. Announc.">
        <title>Complete Genome Sequences of Three Human Oral Treponema parvum Isolates.</title>
        <authorList>
            <person name="Zeng H."/>
            <person name="Watt R.M."/>
        </authorList>
    </citation>
    <scope>NUCLEOTIDE SEQUENCE</scope>
    <source>
        <strain evidence="1">ATCC 700773</strain>
    </source>
</reference>
<protein>
    <submittedName>
        <fullName evidence="1">Uncharacterized protein</fullName>
    </submittedName>
</protein>
<dbReference type="EMBL" id="CP054257">
    <property type="protein sequence ID" value="QTQ11538.1"/>
    <property type="molecule type" value="Genomic_DNA"/>
</dbReference>
<evidence type="ECO:0000313" key="2">
    <source>
        <dbReference type="Proteomes" id="UP000671995"/>
    </source>
</evidence>
<name>A0A975EZE4_9SPIR</name>
<dbReference type="RefSeq" id="WP_210118333.1">
    <property type="nucleotide sequence ID" value="NZ_CP054257.1"/>
</dbReference>
<reference evidence="1" key="1">
    <citation type="submission" date="2020-05" db="EMBL/GenBank/DDBJ databases">
        <authorList>
            <person name="Zeng H."/>
            <person name="Chan Y.K."/>
            <person name="Watt R.M."/>
        </authorList>
    </citation>
    <scope>NUCLEOTIDE SEQUENCE</scope>
    <source>
        <strain evidence="1">ATCC 700773</strain>
    </source>
</reference>